<dbReference type="PROSITE" id="PS00640">
    <property type="entry name" value="THIOL_PROTEASE_ASN"/>
    <property type="match status" value="1"/>
</dbReference>
<dbReference type="EMBL" id="CP012524">
    <property type="protein sequence ID" value="ALC42733.1"/>
    <property type="molecule type" value="Genomic_DNA"/>
</dbReference>
<evidence type="ECO:0000256" key="10">
    <source>
        <dbReference type="SAM" id="SignalP"/>
    </source>
</evidence>
<dbReference type="SMART" id="SM00848">
    <property type="entry name" value="Inhibitor_I29"/>
    <property type="match status" value="1"/>
</dbReference>
<protein>
    <recommendedName>
        <fullName evidence="8">cathepsin L</fullName>
        <ecNumber evidence="8">3.4.22.15</ecNumber>
    </recommendedName>
</protein>
<keyword evidence="6" id="KW-1015">Disulfide bond</keyword>
<dbReference type="AlphaFoldDB" id="A0A0M3QVP1"/>
<dbReference type="Pfam" id="PF08246">
    <property type="entry name" value="Inhibitor_I29"/>
    <property type="match status" value="1"/>
</dbReference>
<comment type="catalytic activity">
    <reaction evidence="7">
        <text>Specificity close to that of papain. As compared to cathepsin B, cathepsin L exhibits higher activity toward protein substrates, but has little activity on Z-Arg-Arg-NHMec, and no peptidyl-dipeptidase activity.</text>
        <dbReference type="EC" id="3.4.22.15"/>
    </reaction>
</comment>
<accession>A0A0M3QVP1</accession>
<evidence type="ECO:0000256" key="2">
    <source>
        <dbReference type="ARBA" id="ARBA00022670"/>
    </source>
</evidence>
<dbReference type="GO" id="GO:0004197">
    <property type="term" value="F:cysteine-type endopeptidase activity"/>
    <property type="evidence" value="ECO:0007669"/>
    <property type="project" value="UniProtKB-EC"/>
</dbReference>
<gene>
    <name evidence="13" type="ORF">Dbus_chr2Rg2312</name>
</gene>
<dbReference type="SUPFAM" id="SSF54001">
    <property type="entry name" value="Cysteine proteinases"/>
    <property type="match status" value="1"/>
</dbReference>
<evidence type="ECO:0000313" key="13">
    <source>
        <dbReference type="EMBL" id="ALC42733.1"/>
    </source>
</evidence>
<dbReference type="EC" id="3.4.22.15" evidence="8"/>
<dbReference type="PROSITE" id="PS00139">
    <property type="entry name" value="THIOL_PROTEASE_CYS"/>
    <property type="match status" value="1"/>
</dbReference>
<dbReference type="PANTHER" id="PTHR12411">
    <property type="entry name" value="CYSTEINE PROTEASE FAMILY C1-RELATED"/>
    <property type="match status" value="1"/>
</dbReference>
<keyword evidence="10" id="KW-0732">Signal</keyword>
<dbReference type="InterPro" id="IPR038765">
    <property type="entry name" value="Papain-like_cys_pep_sf"/>
</dbReference>
<proteinExistence type="inferred from homology"/>
<dbReference type="Proteomes" id="UP000494163">
    <property type="component" value="Chromosome 2R"/>
</dbReference>
<evidence type="ECO:0000256" key="9">
    <source>
        <dbReference type="ARBA" id="ARBA00063237"/>
    </source>
</evidence>
<dbReference type="GO" id="GO:0006508">
    <property type="term" value="P:proteolysis"/>
    <property type="evidence" value="ECO:0007669"/>
    <property type="project" value="UniProtKB-KW"/>
</dbReference>
<dbReference type="InterPro" id="IPR000169">
    <property type="entry name" value="Pept_cys_AS"/>
</dbReference>
<dbReference type="FunFam" id="3.90.70.10:FF:000006">
    <property type="entry name" value="Cathepsin S"/>
    <property type="match status" value="1"/>
</dbReference>
<dbReference type="Gene3D" id="3.90.70.10">
    <property type="entry name" value="Cysteine proteinases"/>
    <property type="match status" value="1"/>
</dbReference>
<dbReference type="InterPro" id="IPR039417">
    <property type="entry name" value="Peptidase_C1A_papain-like"/>
</dbReference>
<comment type="subunit">
    <text evidence="9">Dimer of a heavy and a light chain linked by disulfide bonds.</text>
</comment>
<dbReference type="PRINTS" id="PR00705">
    <property type="entry name" value="PAPAIN"/>
</dbReference>
<dbReference type="InterPro" id="IPR013128">
    <property type="entry name" value="Peptidase_C1A"/>
</dbReference>
<evidence type="ECO:0000256" key="8">
    <source>
        <dbReference type="ARBA" id="ARBA00038911"/>
    </source>
</evidence>
<comment type="similarity">
    <text evidence="1">Belongs to the peptidase C1 family.</text>
</comment>
<feature type="domain" description="Peptidase C1A papain C-terminal" evidence="11">
    <location>
        <begin position="107"/>
        <end position="322"/>
    </location>
</feature>
<dbReference type="SMART" id="SM00645">
    <property type="entry name" value="Pept_C1"/>
    <property type="match status" value="1"/>
</dbReference>
<dbReference type="InterPro" id="IPR000668">
    <property type="entry name" value="Peptidase_C1A_C"/>
</dbReference>
<name>A0A0M3QVP1_DROBS</name>
<organism evidence="13 14">
    <name type="scientific">Drosophila busckii</name>
    <name type="common">Fruit fly</name>
    <dbReference type="NCBI Taxonomy" id="30019"/>
    <lineage>
        <taxon>Eukaryota</taxon>
        <taxon>Metazoa</taxon>
        <taxon>Ecdysozoa</taxon>
        <taxon>Arthropoda</taxon>
        <taxon>Hexapoda</taxon>
        <taxon>Insecta</taxon>
        <taxon>Pterygota</taxon>
        <taxon>Neoptera</taxon>
        <taxon>Endopterygota</taxon>
        <taxon>Diptera</taxon>
        <taxon>Brachycera</taxon>
        <taxon>Muscomorpha</taxon>
        <taxon>Ephydroidea</taxon>
        <taxon>Drosophilidae</taxon>
        <taxon>Drosophila</taxon>
    </lineage>
</organism>
<keyword evidence="3" id="KW-0378">Hydrolase</keyword>
<keyword evidence="14" id="KW-1185">Reference proteome</keyword>
<evidence type="ECO:0000256" key="7">
    <source>
        <dbReference type="ARBA" id="ARBA00036319"/>
    </source>
</evidence>
<keyword evidence="2" id="KW-0645">Protease</keyword>
<dbReference type="OrthoDB" id="10253408at2759"/>
<feature type="chain" id="PRO_5018567188" description="cathepsin L" evidence="10">
    <location>
        <begin position="17"/>
        <end position="323"/>
    </location>
</feature>
<dbReference type="CDD" id="cd02248">
    <property type="entry name" value="Peptidase_C1A"/>
    <property type="match status" value="1"/>
</dbReference>
<evidence type="ECO:0000256" key="4">
    <source>
        <dbReference type="ARBA" id="ARBA00022807"/>
    </source>
</evidence>
<reference evidence="13 14" key="1">
    <citation type="submission" date="2015-08" db="EMBL/GenBank/DDBJ databases">
        <title>Ancestral chromatin configuration constrains chromatin evolution on differentiating sex chromosomes in Drosophila.</title>
        <authorList>
            <person name="Zhou Q."/>
            <person name="Bachtrog D."/>
        </authorList>
    </citation>
    <scope>NUCLEOTIDE SEQUENCE [LARGE SCALE GENOMIC DNA]</scope>
    <source>
        <tissue evidence="13">Whole larvae</tissue>
    </source>
</reference>
<keyword evidence="5" id="KW-0865">Zymogen</keyword>
<dbReference type="SMR" id="A0A0M3QVP1"/>
<sequence length="323" mass="35445">MNKLVIFLALVACASAADWSAYKTRFGKSYRSLNEEQLRLRMFEKNKRIIEQHNKRFEAGEESYDMGLNEFSDLSFEEFQALYLSSFDAAAAASVEQQIDEVSSRAAPSSLDWRSKGAVTAVKHQGSCGSCWTFSAAGCLEGAHFIKTGKLVTISEQNILDCSSRAPYNNMGCNGGYTSQALQYIIDNGGVNYMSNYPYEGAVKTCRYNRNSIAATMRSRSSVARTEAALKEATANKGPIAVSVVVTDKFQNYKSGVFNDNTCAGKVVNHGVLVVGYGNDSAGDYWIVKNSWGKSWGESGYIRMSRNRSNQCQIASYGLVAVV</sequence>
<evidence type="ECO:0000256" key="6">
    <source>
        <dbReference type="ARBA" id="ARBA00023157"/>
    </source>
</evidence>
<keyword evidence="4" id="KW-0788">Thiol protease</keyword>
<dbReference type="InterPro" id="IPR025661">
    <property type="entry name" value="Pept_asp_AS"/>
</dbReference>
<feature type="domain" description="Cathepsin propeptide inhibitor" evidence="12">
    <location>
        <begin position="19"/>
        <end position="79"/>
    </location>
</feature>
<evidence type="ECO:0000313" key="14">
    <source>
        <dbReference type="Proteomes" id="UP000494163"/>
    </source>
</evidence>
<evidence type="ECO:0000256" key="5">
    <source>
        <dbReference type="ARBA" id="ARBA00023145"/>
    </source>
</evidence>
<evidence type="ECO:0000259" key="11">
    <source>
        <dbReference type="SMART" id="SM00645"/>
    </source>
</evidence>
<dbReference type="OMA" id="MYENYSS"/>
<dbReference type="InterPro" id="IPR025660">
    <property type="entry name" value="Pept_his_AS"/>
</dbReference>
<dbReference type="InterPro" id="IPR013201">
    <property type="entry name" value="Prot_inhib_I29"/>
</dbReference>
<feature type="signal peptide" evidence="10">
    <location>
        <begin position="1"/>
        <end position="16"/>
    </location>
</feature>
<dbReference type="PROSITE" id="PS00639">
    <property type="entry name" value="THIOL_PROTEASE_HIS"/>
    <property type="match status" value="1"/>
</dbReference>
<evidence type="ECO:0000259" key="12">
    <source>
        <dbReference type="SMART" id="SM00848"/>
    </source>
</evidence>
<dbReference type="STRING" id="30019.A0A0M3QVP1"/>
<dbReference type="Pfam" id="PF00112">
    <property type="entry name" value="Peptidase_C1"/>
    <property type="match status" value="1"/>
</dbReference>
<evidence type="ECO:0000256" key="1">
    <source>
        <dbReference type="ARBA" id="ARBA00008455"/>
    </source>
</evidence>
<evidence type="ECO:0000256" key="3">
    <source>
        <dbReference type="ARBA" id="ARBA00022801"/>
    </source>
</evidence>